<comment type="cofactor">
    <cofactor evidence="1 7">
        <name>pyridoxal 5'-phosphate</name>
        <dbReference type="ChEBI" id="CHEBI:597326"/>
    </cofactor>
</comment>
<dbReference type="InterPro" id="IPR016454">
    <property type="entry name" value="Cysteine_dSase"/>
</dbReference>
<evidence type="ECO:0000256" key="3">
    <source>
        <dbReference type="ARBA" id="ARBA00022723"/>
    </source>
</evidence>
<evidence type="ECO:0000313" key="10">
    <source>
        <dbReference type="Proteomes" id="UP000790580"/>
    </source>
</evidence>
<dbReference type="PANTHER" id="PTHR11601:SF36">
    <property type="entry name" value="CYSTEINE DESULFURASE NIFS-RELATED"/>
    <property type="match status" value="1"/>
</dbReference>
<dbReference type="InterPro" id="IPR020578">
    <property type="entry name" value="Aminotrans_V_PyrdxlP_BS"/>
</dbReference>
<name>A0ABS6JRQ4_9BACI</name>
<dbReference type="Gene3D" id="3.90.1150.10">
    <property type="entry name" value="Aspartate Aminotransferase, domain 1"/>
    <property type="match status" value="1"/>
</dbReference>
<dbReference type="InterPro" id="IPR015424">
    <property type="entry name" value="PyrdxlP-dep_Trfase"/>
</dbReference>
<reference evidence="9 10" key="1">
    <citation type="submission" date="2021-06" db="EMBL/GenBank/DDBJ databases">
        <title>Bacillus sp. RD4P76, an endophyte from a halophyte.</title>
        <authorList>
            <person name="Sun J.-Q."/>
        </authorList>
    </citation>
    <scope>NUCLEOTIDE SEQUENCE [LARGE SCALE GENOMIC DNA]</scope>
    <source>
        <strain evidence="9 10">JCM 17098</strain>
    </source>
</reference>
<sequence length="395" mass="43480">MIYLDHAATTPMSRTALDVYVKAAEEFFANPSSLHEQGDKTKQLLDKCRSELSQLIHAHSDEIYFTSGGTESNIRALQSLYLGCKDKGNHVITTVLEHPSVQSFFVDLEKNGVEVTYLGVDTNGVISIEELEKSLRSDTILASIQHINSEIGVIQPIREIGNLLKKHGVLFHSDCVQSFGKIPIEVDTFSIDAISISSHKVYGPKGVGAVYLSRNTPWKAVDAFTSHEGGFRPGTVNTPGIAAFTTAAVDAVHQLDNSIKYMWELRALLINELSDISHLITIEGGTDSEKQLPHIIGLGIKGIEGQYMLLTLDRHGVCISTGSACQAGKQDPSIAMKALGKSTQEAKRFFRISLGRHTTQEEIIETAKQMKACVYEKEGIKHDRQTKMAWGRTEK</sequence>
<dbReference type="PANTHER" id="PTHR11601">
    <property type="entry name" value="CYSTEINE DESULFURYLASE FAMILY MEMBER"/>
    <property type="match status" value="1"/>
</dbReference>
<comment type="caution">
    <text evidence="9">The sequence shown here is derived from an EMBL/GenBank/DDBJ whole genome shotgun (WGS) entry which is preliminary data.</text>
</comment>
<dbReference type="InterPro" id="IPR000192">
    <property type="entry name" value="Aminotrans_V_dom"/>
</dbReference>
<dbReference type="Proteomes" id="UP000790580">
    <property type="component" value="Unassembled WGS sequence"/>
</dbReference>
<keyword evidence="4" id="KW-0663">Pyridoxal phosphate</keyword>
<gene>
    <name evidence="9" type="ORF">KS407_04810</name>
</gene>
<evidence type="ECO:0000256" key="1">
    <source>
        <dbReference type="ARBA" id="ARBA00001933"/>
    </source>
</evidence>
<comment type="similarity">
    <text evidence="2">Belongs to the class-V pyridoxal-phosphate-dependent aminotransferase family. NifS/IscS subfamily.</text>
</comment>
<keyword evidence="3" id="KW-0479">Metal-binding</keyword>
<evidence type="ECO:0000256" key="7">
    <source>
        <dbReference type="RuleBase" id="RU004504"/>
    </source>
</evidence>
<evidence type="ECO:0000256" key="4">
    <source>
        <dbReference type="ARBA" id="ARBA00022898"/>
    </source>
</evidence>
<organism evidence="9 10">
    <name type="scientific">Evansella alkalicola</name>
    <dbReference type="NCBI Taxonomy" id="745819"/>
    <lineage>
        <taxon>Bacteria</taxon>
        <taxon>Bacillati</taxon>
        <taxon>Bacillota</taxon>
        <taxon>Bacilli</taxon>
        <taxon>Bacillales</taxon>
        <taxon>Bacillaceae</taxon>
        <taxon>Evansella</taxon>
    </lineage>
</organism>
<evidence type="ECO:0000259" key="8">
    <source>
        <dbReference type="Pfam" id="PF00266"/>
    </source>
</evidence>
<dbReference type="PIRSF" id="PIRSF005572">
    <property type="entry name" value="NifS"/>
    <property type="match status" value="1"/>
</dbReference>
<dbReference type="InterPro" id="IPR015422">
    <property type="entry name" value="PyrdxlP-dep_Trfase_small"/>
</dbReference>
<evidence type="ECO:0000256" key="5">
    <source>
        <dbReference type="ARBA" id="ARBA00023004"/>
    </source>
</evidence>
<evidence type="ECO:0000256" key="6">
    <source>
        <dbReference type="ARBA" id="ARBA00023014"/>
    </source>
</evidence>
<dbReference type="Pfam" id="PF00266">
    <property type="entry name" value="Aminotran_5"/>
    <property type="match status" value="1"/>
</dbReference>
<keyword evidence="5" id="KW-0408">Iron</keyword>
<dbReference type="SUPFAM" id="SSF53383">
    <property type="entry name" value="PLP-dependent transferases"/>
    <property type="match status" value="1"/>
</dbReference>
<accession>A0ABS6JRQ4</accession>
<feature type="domain" description="Aminotransferase class V" evidence="8">
    <location>
        <begin position="2"/>
        <end position="363"/>
    </location>
</feature>
<dbReference type="PROSITE" id="PS00595">
    <property type="entry name" value="AA_TRANSFER_CLASS_5"/>
    <property type="match status" value="1"/>
</dbReference>
<dbReference type="Gene3D" id="3.40.640.10">
    <property type="entry name" value="Type I PLP-dependent aspartate aminotransferase-like (Major domain)"/>
    <property type="match status" value="1"/>
</dbReference>
<evidence type="ECO:0000313" key="9">
    <source>
        <dbReference type="EMBL" id="MBU9720766.1"/>
    </source>
</evidence>
<proteinExistence type="inferred from homology"/>
<dbReference type="InterPro" id="IPR015421">
    <property type="entry name" value="PyrdxlP-dep_Trfase_major"/>
</dbReference>
<dbReference type="EMBL" id="JAHQCR010000021">
    <property type="protein sequence ID" value="MBU9720766.1"/>
    <property type="molecule type" value="Genomic_DNA"/>
</dbReference>
<dbReference type="RefSeq" id="WP_088074624.1">
    <property type="nucleotide sequence ID" value="NZ_JAHQCR010000021.1"/>
</dbReference>
<dbReference type="Gene3D" id="1.10.260.50">
    <property type="match status" value="1"/>
</dbReference>
<dbReference type="NCBIfam" id="NF002806">
    <property type="entry name" value="PRK02948.1"/>
    <property type="match status" value="1"/>
</dbReference>
<evidence type="ECO:0000256" key="2">
    <source>
        <dbReference type="ARBA" id="ARBA00006490"/>
    </source>
</evidence>
<protein>
    <submittedName>
        <fullName evidence="9">IscS subfamily cysteine desulfurase</fullName>
    </submittedName>
</protein>
<keyword evidence="6" id="KW-0411">Iron-sulfur</keyword>
<keyword evidence="10" id="KW-1185">Reference proteome</keyword>